<dbReference type="EMBL" id="VIEB01001468">
    <property type="protein sequence ID" value="TQD71979.1"/>
    <property type="molecule type" value="Genomic_DNA"/>
</dbReference>
<organism evidence="1 2">
    <name type="scientific">Malus baccata</name>
    <name type="common">Siberian crab apple</name>
    <name type="synonym">Pyrus baccata</name>
    <dbReference type="NCBI Taxonomy" id="106549"/>
    <lineage>
        <taxon>Eukaryota</taxon>
        <taxon>Viridiplantae</taxon>
        <taxon>Streptophyta</taxon>
        <taxon>Embryophyta</taxon>
        <taxon>Tracheophyta</taxon>
        <taxon>Spermatophyta</taxon>
        <taxon>Magnoliopsida</taxon>
        <taxon>eudicotyledons</taxon>
        <taxon>Gunneridae</taxon>
        <taxon>Pentapetalae</taxon>
        <taxon>rosids</taxon>
        <taxon>fabids</taxon>
        <taxon>Rosales</taxon>
        <taxon>Rosaceae</taxon>
        <taxon>Amygdaloideae</taxon>
        <taxon>Maleae</taxon>
        <taxon>Malus</taxon>
    </lineage>
</organism>
<gene>
    <name evidence="1" type="ORF">C1H46_042486</name>
</gene>
<reference evidence="1 2" key="1">
    <citation type="journal article" date="2019" name="G3 (Bethesda)">
        <title>Sequencing of a Wild Apple (Malus baccata) Genome Unravels the Differences Between Cultivated and Wild Apple Species Regarding Disease Resistance and Cold Tolerance.</title>
        <authorList>
            <person name="Chen X."/>
        </authorList>
    </citation>
    <scope>NUCLEOTIDE SEQUENCE [LARGE SCALE GENOMIC DNA]</scope>
    <source>
        <strain evidence="2">cv. Shandingzi</strain>
        <tissue evidence="1">Leaves</tissue>
    </source>
</reference>
<dbReference type="Proteomes" id="UP000315295">
    <property type="component" value="Unassembled WGS sequence"/>
</dbReference>
<dbReference type="AlphaFoldDB" id="A0A540KCP8"/>
<sequence>MHEFTHNQDVVMSKIRSEEGDNKDKFRSLVVACHAVESASMSDRPTIRTLSPRKRVCDEDAAGAGPSSYLNELD</sequence>
<comment type="caution">
    <text evidence="1">The sequence shown here is derived from an EMBL/GenBank/DDBJ whole genome shotgun (WGS) entry which is preliminary data.</text>
</comment>
<proteinExistence type="predicted"/>
<accession>A0A540KCP8</accession>
<evidence type="ECO:0000313" key="2">
    <source>
        <dbReference type="Proteomes" id="UP000315295"/>
    </source>
</evidence>
<keyword evidence="2" id="KW-1185">Reference proteome</keyword>
<name>A0A540KCP8_MALBA</name>
<protein>
    <submittedName>
        <fullName evidence="1">Uncharacterized protein</fullName>
    </submittedName>
</protein>
<evidence type="ECO:0000313" key="1">
    <source>
        <dbReference type="EMBL" id="TQD71979.1"/>
    </source>
</evidence>